<evidence type="ECO:0000313" key="3">
    <source>
        <dbReference type="Proteomes" id="UP001287286"/>
    </source>
</evidence>
<organism evidence="2 3">
    <name type="scientific">Purpureocillium lilacinum</name>
    <name type="common">Paecilomyces lilacinus</name>
    <dbReference type="NCBI Taxonomy" id="33203"/>
    <lineage>
        <taxon>Eukaryota</taxon>
        <taxon>Fungi</taxon>
        <taxon>Dikarya</taxon>
        <taxon>Ascomycota</taxon>
        <taxon>Pezizomycotina</taxon>
        <taxon>Sordariomycetes</taxon>
        <taxon>Hypocreomycetidae</taxon>
        <taxon>Hypocreales</taxon>
        <taxon>Ophiocordycipitaceae</taxon>
        <taxon>Purpureocillium</taxon>
    </lineage>
</organism>
<dbReference type="EMBL" id="JAWRVI010000011">
    <property type="protein sequence ID" value="KAK4091625.1"/>
    <property type="molecule type" value="Genomic_DNA"/>
</dbReference>
<reference evidence="2 3" key="1">
    <citation type="journal article" date="2024" name="Microbiol. Resour. Announc.">
        <title>Genome annotations for the ascomycete fungi Trichoderma harzianum, Trichoderma aggressivum, and Purpureocillium lilacinum.</title>
        <authorList>
            <person name="Beijen E.P.W."/>
            <person name="Ohm R.A."/>
        </authorList>
    </citation>
    <scope>NUCLEOTIDE SEQUENCE [LARGE SCALE GENOMIC DNA]</scope>
    <source>
        <strain evidence="2 3">CBS 150709</strain>
    </source>
</reference>
<dbReference type="Proteomes" id="UP001287286">
    <property type="component" value="Unassembled WGS sequence"/>
</dbReference>
<evidence type="ECO:0000313" key="2">
    <source>
        <dbReference type="EMBL" id="KAK4091625.1"/>
    </source>
</evidence>
<accession>A0ABR0C5Y3</accession>
<gene>
    <name evidence="2" type="ORF">Purlil1_4055</name>
</gene>
<name>A0ABR0C5Y3_PURLI</name>
<feature type="region of interest" description="Disordered" evidence="1">
    <location>
        <begin position="20"/>
        <end position="53"/>
    </location>
</feature>
<comment type="caution">
    <text evidence="2">The sequence shown here is derived from an EMBL/GenBank/DDBJ whole genome shotgun (WGS) entry which is preliminary data.</text>
</comment>
<evidence type="ECO:0000256" key="1">
    <source>
        <dbReference type="SAM" id="MobiDB-lite"/>
    </source>
</evidence>
<proteinExistence type="predicted"/>
<sequence>MDGDHHARRMGCTAISTRLPQRRSERPCPPGIKLQGLRRGAGSTNNGATDPPARAAVEHRSAPGGQWRQAMRAVPSSHVSARTRAIAWGPVGRRDNARYECLQQGNVPPARRGPHPPNPDFSSRFCRPSILQQGLSVAAQGPIRRWVHVTPQSSRLFPTGEERLDGRPPEAWESGLVPLSLPLLLTAGSRFVSMQLEPEGLQTACLLLLSPVRAVAALERERLVIY</sequence>
<keyword evidence="3" id="KW-1185">Reference proteome</keyword>
<protein>
    <submittedName>
        <fullName evidence="2">Uncharacterized protein</fullName>
    </submittedName>
</protein>